<sequence length="61" mass="6536">MSTVPEERNGTSPRVEKTGPPLSIQGEEIEWGPGLHPAVDDDTPPEFAHADEPSDDDVEPG</sequence>
<evidence type="ECO:0000313" key="2">
    <source>
        <dbReference type="EMBL" id="RAY12448.1"/>
    </source>
</evidence>
<evidence type="ECO:0000256" key="1">
    <source>
        <dbReference type="SAM" id="MobiDB-lite"/>
    </source>
</evidence>
<protein>
    <submittedName>
        <fullName evidence="2">Uncharacterized protein</fullName>
    </submittedName>
</protein>
<dbReference type="AlphaFoldDB" id="A0A365H0A9"/>
<keyword evidence="3" id="KW-1185">Reference proteome</keyword>
<feature type="region of interest" description="Disordered" evidence="1">
    <location>
        <begin position="1"/>
        <end position="61"/>
    </location>
</feature>
<dbReference type="Proteomes" id="UP000251891">
    <property type="component" value="Unassembled WGS sequence"/>
</dbReference>
<gene>
    <name evidence="2" type="ORF">DPM19_25225</name>
</gene>
<dbReference type="EMBL" id="QLYX01000013">
    <property type="protein sequence ID" value="RAY12448.1"/>
    <property type="molecule type" value="Genomic_DNA"/>
</dbReference>
<dbReference type="RefSeq" id="WP_111870505.1">
    <property type="nucleotide sequence ID" value="NZ_QLYX01000013.1"/>
</dbReference>
<comment type="caution">
    <text evidence="2">The sequence shown here is derived from an EMBL/GenBank/DDBJ whole genome shotgun (WGS) entry which is preliminary data.</text>
</comment>
<evidence type="ECO:0000313" key="3">
    <source>
        <dbReference type="Proteomes" id="UP000251891"/>
    </source>
</evidence>
<name>A0A365H0A9_9ACTN</name>
<organism evidence="2 3">
    <name type="scientific">Actinomadura craniellae</name>
    <dbReference type="NCBI Taxonomy" id="2231787"/>
    <lineage>
        <taxon>Bacteria</taxon>
        <taxon>Bacillati</taxon>
        <taxon>Actinomycetota</taxon>
        <taxon>Actinomycetes</taxon>
        <taxon>Streptosporangiales</taxon>
        <taxon>Thermomonosporaceae</taxon>
        <taxon>Actinomadura</taxon>
    </lineage>
</organism>
<reference evidence="2 3" key="1">
    <citation type="submission" date="2018-06" db="EMBL/GenBank/DDBJ databases">
        <title>Actinomadura craniellae sp. nov. isolated from marine sponge Craniella sp.</title>
        <authorList>
            <person name="Li L."/>
            <person name="Xu Q.H."/>
            <person name="Lin H.W."/>
            <person name="Lu Y.H."/>
        </authorList>
    </citation>
    <scope>NUCLEOTIDE SEQUENCE [LARGE SCALE GENOMIC DNA]</scope>
    <source>
        <strain evidence="2 3">LHW63021</strain>
    </source>
</reference>
<feature type="compositionally biased region" description="Basic and acidic residues" evidence="1">
    <location>
        <begin position="1"/>
        <end position="17"/>
    </location>
</feature>
<accession>A0A365H0A9</accession>
<proteinExistence type="predicted"/>